<feature type="compositionally biased region" description="Basic and acidic residues" evidence="1">
    <location>
        <begin position="14"/>
        <end position="23"/>
    </location>
</feature>
<evidence type="ECO:0000256" key="1">
    <source>
        <dbReference type="SAM" id="MobiDB-lite"/>
    </source>
</evidence>
<name>A0A9E8JZE9_9VIRU</name>
<accession>A0A9E8JZE9</accession>
<sequence length="108" mass="12687">MSNNSQSITLPETDNDKPKEPIKKERKKNAIKLPPGLTQEMMKTYVVYYKEVYNKEKGSTREYFKVEKHPKLDKPWISSKSNKIPLLQKLKEANKVVDDLSKDKIEYN</sequence>
<dbReference type="EMBL" id="OP765584">
    <property type="protein sequence ID" value="UZT29312.1"/>
    <property type="molecule type" value="Genomic_DNA"/>
</dbReference>
<reference evidence="2" key="1">
    <citation type="submission" date="2022-11" db="EMBL/GenBank/DDBJ databases">
        <title>Genomics discovery of giant fungal viruses from subsurface oceanic crustal fluids.</title>
        <authorList>
            <person name="Bhattacharjee A.S."/>
            <person name="Schulz F."/>
            <person name="Woyke T."/>
            <person name="Orcutt B.N."/>
            <person name="Matinez Martinez J."/>
        </authorList>
    </citation>
    <scope>NUCLEOTIDE SEQUENCE</scope>
    <source>
        <strain evidence="2">VSAG8.JdFR</strain>
    </source>
</reference>
<proteinExistence type="predicted"/>
<feature type="compositionally biased region" description="Polar residues" evidence="1">
    <location>
        <begin position="1"/>
        <end position="12"/>
    </location>
</feature>
<feature type="region of interest" description="Disordered" evidence="1">
    <location>
        <begin position="1"/>
        <end position="30"/>
    </location>
</feature>
<protein>
    <submittedName>
        <fullName evidence="2">Uncharacterized protein</fullName>
    </submittedName>
</protein>
<evidence type="ECO:0000313" key="2">
    <source>
        <dbReference type="EMBL" id="UZT29312.1"/>
    </source>
</evidence>
<organism evidence="2">
    <name type="scientific">Nucleocytoviricota sp</name>
    <dbReference type="NCBI Taxonomy" id="2809609"/>
    <lineage>
        <taxon>Viruses</taxon>
        <taxon>Varidnaviria</taxon>
        <taxon>Bamfordvirae</taxon>
        <taxon>Nucleocytoviricota</taxon>
    </lineage>
</organism>